<evidence type="ECO:0000313" key="4">
    <source>
        <dbReference type="Proteomes" id="UP000283269"/>
    </source>
</evidence>
<sequence length="883" mass="98675">MADSDDYGFDDIVLDDQALALLDQEEQKYLHRPDTPHTIITPVVPEGHFNKRHKTTTGWTPGIGANISSIDVDDDLPEISLRGDGSYGIGGRMDPQTDRGQVIHHRNDSMQTITSHSRISDVHASGSRPYTSRQAISPNVRQKPSFHNENSRLQERPGHIQGNNDTNLLKAQMMELQKKLDEMREENSKMQSSLKAAIDTKLAKEGEVSILRKNIEKASQNHAAQLLQLKTEKEKVEMKQTQMQKDMKDELERLRSQMLFKQHELDSSMRKLPSSIRAKKVSRDFPSTPLSVPPITSAWTRGASQAHGSRRTADETPVRAPRLPIPSKLSPSKYPRKSPEKVRNLPGFQNAFETSTPVFSPSRKSDKGEKKADNDFTIFGGEVPAISYASQSIMGPADLTPQAIPRIADIDRIPAFMGSSASDFSQMNSEDMDIVPTENDEDALVEETETFQAINWKVELCRIILTHCHSSTGQITFQQLLGCSEYTKSPQDYTTSCSRILAVISNAARVEDLRSSVEIVCSSLLSLLEALRESQQLHSLAILMNLIGGLLLSLPMFHSILLSSHTTLSGDELSVVDIICKVILENLEPTKVHTQPDEIALESISLLQLLCFQVPQEFGNKIEAFAQNHSALFLILHTAQPTWLLERAAMLLVLLSTHHNMFRAILGMATFTGKERGEEEPIKNPFIERLCSLLIDFNRAPTANFKIYILMFLAQLSVTNPDACAVLVGSNVLIPSLVLYISHLTTSLWEEDESLASSAETTTSFVRALNQTTFLLYHLIFGIEPCLNLRYKLQHAPHRPFNNISHAFVVSFGRLSYCDPPSWIETEIRHELEFLSEIARDILEVVVDGPEGDSVWAAFQTEPHDASATDEEEMEARLIGGDR</sequence>
<feature type="coiled-coil region" evidence="1">
    <location>
        <begin position="166"/>
        <end position="200"/>
    </location>
</feature>
<feature type="coiled-coil region" evidence="1">
    <location>
        <begin position="226"/>
        <end position="264"/>
    </location>
</feature>
<dbReference type="PANTHER" id="PTHR28594">
    <property type="entry name" value="ATR-INTERACTING PROTEIN"/>
    <property type="match status" value="1"/>
</dbReference>
<feature type="compositionally biased region" description="Basic and acidic residues" evidence="2">
    <location>
        <begin position="363"/>
        <end position="372"/>
    </location>
</feature>
<dbReference type="InterPro" id="IPR033349">
    <property type="entry name" value="ATRIP"/>
</dbReference>
<dbReference type="GO" id="GO:0000077">
    <property type="term" value="P:DNA damage checkpoint signaling"/>
    <property type="evidence" value="ECO:0007669"/>
    <property type="project" value="InterPro"/>
</dbReference>
<name>A0A409WN81_PSICY</name>
<comment type="caution">
    <text evidence="3">The sequence shown here is derived from an EMBL/GenBank/DDBJ whole genome shotgun (WGS) entry which is preliminary data.</text>
</comment>
<gene>
    <name evidence="3" type="ORF">CVT25_003031</name>
</gene>
<proteinExistence type="predicted"/>
<dbReference type="EMBL" id="NHYD01003356">
    <property type="protein sequence ID" value="PPQ79959.1"/>
    <property type="molecule type" value="Genomic_DNA"/>
</dbReference>
<feature type="compositionally biased region" description="Basic and acidic residues" evidence="2">
    <location>
        <begin position="149"/>
        <end position="158"/>
    </location>
</feature>
<dbReference type="Proteomes" id="UP000283269">
    <property type="component" value="Unassembled WGS sequence"/>
</dbReference>
<dbReference type="AlphaFoldDB" id="A0A409WN81"/>
<protein>
    <submittedName>
        <fullName evidence="3">Uncharacterized protein</fullName>
    </submittedName>
</protein>
<feature type="region of interest" description="Disordered" evidence="2">
    <location>
        <begin position="113"/>
        <end position="164"/>
    </location>
</feature>
<feature type="compositionally biased region" description="Polar residues" evidence="2">
    <location>
        <begin position="128"/>
        <end position="148"/>
    </location>
</feature>
<evidence type="ECO:0000256" key="1">
    <source>
        <dbReference type="SAM" id="Coils"/>
    </source>
</evidence>
<organism evidence="3 4">
    <name type="scientific">Psilocybe cyanescens</name>
    <dbReference type="NCBI Taxonomy" id="93625"/>
    <lineage>
        <taxon>Eukaryota</taxon>
        <taxon>Fungi</taxon>
        <taxon>Dikarya</taxon>
        <taxon>Basidiomycota</taxon>
        <taxon>Agaricomycotina</taxon>
        <taxon>Agaricomycetes</taxon>
        <taxon>Agaricomycetidae</taxon>
        <taxon>Agaricales</taxon>
        <taxon>Agaricineae</taxon>
        <taxon>Strophariaceae</taxon>
        <taxon>Psilocybe</taxon>
    </lineage>
</organism>
<dbReference type="InParanoid" id="A0A409WN81"/>
<feature type="region of interest" description="Disordered" evidence="2">
    <location>
        <begin position="864"/>
        <end position="883"/>
    </location>
</feature>
<dbReference type="OrthoDB" id="3366922at2759"/>
<keyword evidence="4" id="KW-1185">Reference proteome</keyword>
<reference evidence="3 4" key="1">
    <citation type="journal article" date="2018" name="Evol. Lett.">
        <title>Horizontal gene cluster transfer increased hallucinogenic mushroom diversity.</title>
        <authorList>
            <person name="Reynolds H.T."/>
            <person name="Vijayakumar V."/>
            <person name="Gluck-Thaler E."/>
            <person name="Korotkin H.B."/>
            <person name="Matheny P.B."/>
            <person name="Slot J.C."/>
        </authorList>
    </citation>
    <scope>NUCLEOTIDE SEQUENCE [LARGE SCALE GENOMIC DNA]</scope>
    <source>
        <strain evidence="3 4">2631</strain>
    </source>
</reference>
<feature type="region of interest" description="Disordered" evidence="2">
    <location>
        <begin position="284"/>
        <end position="372"/>
    </location>
</feature>
<keyword evidence="1" id="KW-0175">Coiled coil</keyword>
<accession>A0A409WN81</accession>
<evidence type="ECO:0000313" key="3">
    <source>
        <dbReference type="EMBL" id="PPQ79959.1"/>
    </source>
</evidence>
<evidence type="ECO:0000256" key="2">
    <source>
        <dbReference type="SAM" id="MobiDB-lite"/>
    </source>
</evidence>
<feature type="compositionally biased region" description="Polar residues" evidence="2">
    <location>
        <begin position="297"/>
        <end position="307"/>
    </location>
</feature>
<dbReference type="PANTHER" id="PTHR28594:SF1">
    <property type="entry name" value="ATR-INTERACTING PROTEIN"/>
    <property type="match status" value="1"/>
</dbReference>